<feature type="domain" description="Solute-binding protein family 5" evidence="5">
    <location>
        <begin position="63"/>
        <end position="417"/>
    </location>
</feature>
<dbReference type="Pfam" id="PF00496">
    <property type="entry name" value="SBP_bac_5"/>
    <property type="match status" value="1"/>
</dbReference>
<comment type="subcellular location">
    <subcellularLocation>
        <location evidence="1">Periplasm</location>
    </subcellularLocation>
</comment>
<dbReference type="InterPro" id="IPR039424">
    <property type="entry name" value="SBP_5"/>
</dbReference>
<dbReference type="Gene3D" id="3.90.76.10">
    <property type="entry name" value="Dipeptide-binding Protein, Domain 1"/>
    <property type="match status" value="1"/>
</dbReference>
<feature type="chain" id="PRO_5046322856" evidence="4">
    <location>
        <begin position="21"/>
        <end position="499"/>
    </location>
</feature>
<dbReference type="PANTHER" id="PTHR30290">
    <property type="entry name" value="PERIPLASMIC BINDING COMPONENT OF ABC TRANSPORTER"/>
    <property type="match status" value="1"/>
</dbReference>
<sequence>MKTNALLSVSFLAMTVAVQAQDLRIGLQDDVDVLDPARSRTFVGEIVFESLCDSLVAVGVDLEPEPELAARWSWNDDQTQLTMALHPDLMFHDGSPIDARAVKANLDRAMTLPDSMRRSELQSVESVDVVDDLSFTITLSQPDPTLLPQLSNRAGMMMSPAVFEGEGAVGLNPVCSGPYMFVEREQNYRIALRKFDDHRNADDYHFERITFYPIPDTTVRLANLRAGDLEMIERLAPSDIPLVRDDPSLQLALVTSVGYQGLTINVGNGARADGPLSGDKRVRQALQLAIDRNVINDVVGAGSFQPAQQPFSEQSPFHDSDLPVIGRDVEAARALLAEAGVERVSFELLFANSTTGQQIAELVQAMVAEVGFDVSLRPVEFASMLQMTQAGEFDVVQTGWSGRYDPDGNLHQFVTCEAGLNFAGFCDETVDRLLNGAKIEADFDARKRMYDEAQAILQDELPIIYVYHQPFPYVLAANIEGFEPNPTGVISLRNVSRRD</sequence>
<feature type="signal peptide" evidence="4">
    <location>
        <begin position="1"/>
        <end position="20"/>
    </location>
</feature>
<dbReference type="PANTHER" id="PTHR30290:SF38">
    <property type="entry name" value="D,D-DIPEPTIDE-BINDING PERIPLASMIC PROTEIN DDPA-RELATED"/>
    <property type="match status" value="1"/>
</dbReference>
<dbReference type="PIRSF" id="PIRSF002741">
    <property type="entry name" value="MppA"/>
    <property type="match status" value="1"/>
</dbReference>
<name>A0ABW5CKZ5_9HYPH</name>
<dbReference type="InterPro" id="IPR030678">
    <property type="entry name" value="Peptide/Ni-bd"/>
</dbReference>
<gene>
    <name evidence="6" type="ORF">ACFSKQ_10920</name>
</gene>
<evidence type="ECO:0000313" key="6">
    <source>
        <dbReference type="EMBL" id="MFD2237969.1"/>
    </source>
</evidence>
<keyword evidence="7" id="KW-1185">Reference proteome</keyword>
<dbReference type="InterPro" id="IPR000914">
    <property type="entry name" value="SBP_5_dom"/>
</dbReference>
<evidence type="ECO:0000256" key="1">
    <source>
        <dbReference type="ARBA" id="ARBA00004418"/>
    </source>
</evidence>
<accession>A0ABW5CKZ5</accession>
<evidence type="ECO:0000256" key="2">
    <source>
        <dbReference type="ARBA" id="ARBA00005695"/>
    </source>
</evidence>
<protein>
    <submittedName>
        <fullName evidence="6">ABC transporter substrate-binding protein</fullName>
    </submittedName>
</protein>
<organism evidence="6 7">
    <name type="scientific">Aureimonas populi</name>
    <dbReference type="NCBI Taxonomy" id="1701758"/>
    <lineage>
        <taxon>Bacteria</taxon>
        <taxon>Pseudomonadati</taxon>
        <taxon>Pseudomonadota</taxon>
        <taxon>Alphaproteobacteria</taxon>
        <taxon>Hyphomicrobiales</taxon>
        <taxon>Aurantimonadaceae</taxon>
        <taxon>Aureimonas</taxon>
    </lineage>
</organism>
<dbReference type="SUPFAM" id="SSF53850">
    <property type="entry name" value="Periplasmic binding protein-like II"/>
    <property type="match status" value="1"/>
</dbReference>
<evidence type="ECO:0000313" key="7">
    <source>
        <dbReference type="Proteomes" id="UP001597371"/>
    </source>
</evidence>
<evidence type="ECO:0000256" key="3">
    <source>
        <dbReference type="ARBA" id="ARBA00022729"/>
    </source>
</evidence>
<comment type="similarity">
    <text evidence="2">Belongs to the bacterial solute-binding protein 5 family.</text>
</comment>
<evidence type="ECO:0000256" key="4">
    <source>
        <dbReference type="SAM" id="SignalP"/>
    </source>
</evidence>
<proteinExistence type="inferred from homology"/>
<dbReference type="EMBL" id="JBHUIJ010000013">
    <property type="protein sequence ID" value="MFD2237969.1"/>
    <property type="molecule type" value="Genomic_DNA"/>
</dbReference>
<comment type="caution">
    <text evidence="6">The sequence shown here is derived from an EMBL/GenBank/DDBJ whole genome shotgun (WGS) entry which is preliminary data.</text>
</comment>
<keyword evidence="3 4" id="KW-0732">Signal</keyword>
<dbReference type="Proteomes" id="UP001597371">
    <property type="component" value="Unassembled WGS sequence"/>
</dbReference>
<dbReference type="Gene3D" id="3.10.105.10">
    <property type="entry name" value="Dipeptide-binding Protein, Domain 3"/>
    <property type="match status" value="1"/>
</dbReference>
<evidence type="ECO:0000259" key="5">
    <source>
        <dbReference type="Pfam" id="PF00496"/>
    </source>
</evidence>
<dbReference type="RefSeq" id="WP_209739315.1">
    <property type="nucleotide sequence ID" value="NZ_CP072611.1"/>
</dbReference>
<dbReference type="Gene3D" id="3.40.190.10">
    <property type="entry name" value="Periplasmic binding protein-like II"/>
    <property type="match status" value="1"/>
</dbReference>
<reference evidence="7" key="1">
    <citation type="journal article" date="2019" name="Int. J. Syst. Evol. Microbiol.">
        <title>The Global Catalogue of Microorganisms (GCM) 10K type strain sequencing project: providing services to taxonomists for standard genome sequencing and annotation.</title>
        <authorList>
            <consortium name="The Broad Institute Genomics Platform"/>
            <consortium name="The Broad Institute Genome Sequencing Center for Infectious Disease"/>
            <person name="Wu L."/>
            <person name="Ma J."/>
        </authorList>
    </citation>
    <scope>NUCLEOTIDE SEQUENCE [LARGE SCALE GENOMIC DNA]</scope>
    <source>
        <strain evidence="7">ZS-35-S2</strain>
    </source>
</reference>